<dbReference type="NCBIfam" id="TIGR00464">
    <property type="entry name" value="gltX_bact"/>
    <property type="match status" value="1"/>
</dbReference>
<keyword evidence="7 8" id="KW-0030">Aminoacyl-tRNA synthetase</keyword>
<dbReference type="InterPro" id="IPR020058">
    <property type="entry name" value="Glu/Gln-tRNA-synth_Ib_cat-dom"/>
</dbReference>
<protein>
    <recommendedName>
        <fullName evidence="8">Glutamate--tRNA ligase</fullName>
        <ecNumber evidence="8">6.1.1.17</ecNumber>
    </recommendedName>
    <alternativeName>
        <fullName evidence="8">Glutamyl-tRNA synthetase</fullName>
        <shortName evidence="8">GluRS</shortName>
    </alternativeName>
</protein>
<keyword evidence="2 8" id="KW-0963">Cytoplasm</keyword>
<reference evidence="11 12" key="1">
    <citation type="submission" date="2023-10" db="EMBL/GenBank/DDBJ databases">
        <title>Sorlinia euscelidii gen. nov., sp. nov., an acetic acid bacteria isolated from the gut of Euscelidius variegatus emitter.</title>
        <authorList>
            <person name="Michoud G."/>
            <person name="Marasco R."/>
            <person name="Seferji K."/>
            <person name="Gonella E."/>
            <person name="Garuglieri E."/>
            <person name="Alma A."/>
            <person name="Mapelli F."/>
            <person name="Borin S."/>
            <person name="Daffonchio D."/>
            <person name="Crotti E."/>
        </authorList>
    </citation>
    <scope>NUCLEOTIDE SEQUENCE [LARGE SCALE GENOMIC DNA]</scope>
    <source>
        <strain evidence="11 12">EV16P</strain>
    </source>
</reference>
<keyword evidence="6 8" id="KW-0648">Protein biosynthesis</keyword>
<feature type="domain" description="Glutamyl/glutaminyl-tRNA synthetase class Ib catalytic" evidence="9">
    <location>
        <begin position="2"/>
        <end position="304"/>
    </location>
</feature>
<evidence type="ECO:0000256" key="6">
    <source>
        <dbReference type="ARBA" id="ARBA00022917"/>
    </source>
</evidence>
<name>A0ABU7U6E6_9PROT</name>
<comment type="function">
    <text evidence="8">Catalyzes the attachment of glutamate to tRNA(Glu) in a two-step reaction: glutamate is first activated by ATP to form Glu-AMP and then transferred to the acceptor end of tRNA(Glu).</text>
</comment>
<dbReference type="EC" id="6.1.1.17" evidence="8"/>
<keyword evidence="5 8" id="KW-0067">ATP-binding</keyword>
<dbReference type="Gene3D" id="3.40.50.620">
    <property type="entry name" value="HUPs"/>
    <property type="match status" value="1"/>
</dbReference>
<feature type="short sequence motif" description="'KMSKS' region" evidence="8">
    <location>
        <begin position="240"/>
        <end position="244"/>
    </location>
</feature>
<keyword evidence="12" id="KW-1185">Reference proteome</keyword>
<dbReference type="HAMAP" id="MF_00022">
    <property type="entry name" value="Glu_tRNA_synth_type1"/>
    <property type="match status" value="1"/>
</dbReference>
<dbReference type="InterPro" id="IPR000924">
    <property type="entry name" value="Glu/Gln-tRNA-synth"/>
</dbReference>
<dbReference type="InterPro" id="IPR014729">
    <property type="entry name" value="Rossmann-like_a/b/a_fold"/>
</dbReference>
<evidence type="ECO:0000256" key="4">
    <source>
        <dbReference type="ARBA" id="ARBA00022741"/>
    </source>
</evidence>
<organism evidence="11 12">
    <name type="scientific">Sorlinia euscelidii</name>
    <dbReference type="NCBI Taxonomy" id="3081148"/>
    <lineage>
        <taxon>Bacteria</taxon>
        <taxon>Pseudomonadati</taxon>
        <taxon>Pseudomonadota</taxon>
        <taxon>Alphaproteobacteria</taxon>
        <taxon>Acetobacterales</taxon>
        <taxon>Acetobacteraceae</taxon>
        <taxon>Sorlinia</taxon>
    </lineage>
</organism>
<proteinExistence type="inferred from homology"/>
<sequence>MKLRFAPSPTGYLHVGNARLAIANALYARHHAAQFLLRIDDTDTGRSKAEYENAIRTDLTWLGIAWDETARQTARLDRYQAAIEALKASGRLYPCFETEQELAAKREARIRARKPPIYDRAMLSLTAEQRAKAEANGKVPHWRFRLSDGHRAWQDLVMGDCQVKLTAISDPVLVRADGTILYTLASVVDDLELGVTHIIRGEDHITNTGVQLDIIDALAGPKARFTFAHLPLLLDEGGGKLSKRFDSLSLKSLRQDGVEPDAIISYLSRIGSALNPAPMRFDEAVKTYDISAISRAAARFDMRQLLGLNRRLLQVRAYEGVKSRLPSDLPAAFWDVIRHNIDLLPEAAHWWSIVTDDITPPALKAEADFLAQAISTLPTGDWDESTWQVWVSALKAASGRSGKSLFMPLRLALTGEENGPELKAILPFIGRKKTVQRLEEAAAN</sequence>
<evidence type="ECO:0000259" key="9">
    <source>
        <dbReference type="Pfam" id="PF00749"/>
    </source>
</evidence>
<dbReference type="PANTHER" id="PTHR43311">
    <property type="entry name" value="GLUTAMATE--TRNA LIGASE"/>
    <property type="match status" value="1"/>
</dbReference>
<evidence type="ECO:0000256" key="8">
    <source>
        <dbReference type="HAMAP-Rule" id="MF_00022"/>
    </source>
</evidence>
<dbReference type="GO" id="GO:0016874">
    <property type="term" value="F:ligase activity"/>
    <property type="evidence" value="ECO:0007669"/>
    <property type="project" value="UniProtKB-KW"/>
</dbReference>
<dbReference type="InterPro" id="IPR020751">
    <property type="entry name" value="aa-tRNA-synth_I_codon-bd_sub2"/>
</dbReference>
<dbReference type="Gene3D" id="1.10.10.350">
    <property type="match status" value="1"/>
</dbReference>
<evidence type="ECO:0000256" key="7">
    <source>
        <dbReference type="ARBA" id="ARBA00023146"/>
    </source>
</evidence>
<comment type="caution">
    <text evidence="11">The sequence shown here is derived from an EMBL/GenBank/DDBJ whole genome shotgun (WGS) entry which is preliminary data.</text>
</comment>
<accession>A0ABU7U6E6</accession>
<evidence type="ECO:0000256" key="2">
    <source>
        <dbReference type="ARBA" id="ARBA00022490"/>
    </source>
</evidence>
<evidence type="ECO:0000256" key="5">
    <source>
        <dbReference type="ARBA" id="ARBA00022840"/>
    </source>
</evidence>
<comment type="similarity">
    <text evidence="1 8">Belongs to the class-I aminoacyl-tRNA synthetase family. Glutamate--tRNA ligase type 1 subfamily.</text>
</comment>
<feature type="binding site" evidence="8">
    <location>
        <position position="243"/>
    </location>
    <ligand>
        <name>ATP</name>
        <dbReference type="ChEBI" id="CHEBI:30616"/>
    </ligand>
</feature>
<comment type="catalytic activity">
    <reaction evidence="8">
        <text>tRNA(Glu) + L-glutamate + ATP = L-glutamyl-tRNA(Glu) + AMP + diphosphate</text>
        <dbReference type="Rhea" id="RHEA:23540"/>
        <dbReference type="Rhea" id="RHEA-COMP:9663"/>
        <dbReference type="Rhea" id="RHEA-COMP:9680"/>
        <dbReference type="ChEBI" id="CHEBI:29985"/>
        <dbReference type="ChEBI" id="CHEBI:30616"/>
        <dbReference type="ChEBI" id="CHEBI:33019"/>
        <dbReference type="ChEBI" id="CHEBI:78442"/>
        <dbReference type="ChEBI" id="CHEBI:78520"/>
        <dbReference type="ChEBI" id="CHEBI:456215"/>
        <dbReference type="EC" id="6.1.1.17"/>
    </reaction>
</comment>
<gene>
    <name evidence="8" type="primary">gltX</name>
    <name evidence="11" type="ORF">DOFOFD_10540</name>
</gene>
<dbReference type="PANTHER" id="PTHR43311:SF2">
    <property type="entry name" value="GLUTAMATE--TRNA LIGASE, MITOCHONDRIAL-RELATED"/>
    <property type="match status" value="1"/>
</dbReference>
<evidence type="ECO:0000256" key="3">
    <source>
        <dbReference type="ARBA" id="ARBA00022598"/>
    </source>
</evidence>
<evidence type="ECO:0000256" key="1">
    <source>
        <dbReference type="ARBA" id="ARBA00007894"/>
    </source>
</evidence>
<keyword evidence="4 8" id="KW-0547">Nucleotide-binding</keyword>
<dbReference type="Pfam" id="PF00749">
    <property type="entry name" value="tRNA-synt_1c"/>
    <property type="match status" value="1"/>
</dbReference>
<comment type="caution">
    <text evidence="8">Lacks conserved residue(s) required for the propagation of feature annotation.</text>
</comment>
<evidence type="ECO:0000313" key="12">
    <source>
        <dbReference type="Proteomes" id="UP001312908"/>
    </source>
</evidence>
<feature type="domain" description="Aminoacyl-tRNA synthetase class I anticodon-binding" evidence="10">
    <location>
        <begin position="368"/>
        <end position="441"/>
    </location>
</feature>
<comment type="subcellular location">
    <subcellularLocation>
        <location evidence="8">Cytoplasm</location>
    </subcellularLocation>
</comment>
<evidence type="ECO:0000259" key="10">
    <source>
        <dbReference type="Pfam" id="PF19269"/>
    </source>
</evidence>
<dbReference type="SUPFAM" id="SSF52374">
    <property type="entry name" value="Nucleotidylyl transferase"/>
    <property type="match status" value="1"/>
</dbReference>
<dbReference type="InterPro" id="IPR049940">
    <property type="entry name" value="GluQ/Sye"/>
</dbReference>
<feature type="short sequence motif" description="'HIGH' region" evidence="8">
    <location>
        <begin position="7"/>
        <end position="17"/>
    </location>
</feature>
<keyword evidence="3 8" id="KW-0436">Ligase</keyword>
<comment type="subunit">
    <text evidence="8">Monomer.</text>
</comment>
<dbReference type="Proteomes" id="UP001312908">
    <property type="component" value="Unassembled WGS sequence"/>
</dbReference>
<dbReference type="Pfam" id="PF19269">
    <property type="entry name" value="Anticodon_2"/>
    <property type="match status" value="1"/>
</dbReference>
<dbReference type="InterPro" id="IPR008925">
    <property type="entry name" value="aa_tRNA-synth_I_cd-bd_sf"/>
</dbReference>
<dbReference type="InterPro" id="IPR045462">
    <property type="entry name" value="aa-tRNA-synth_I_cd-bd"/>
</dbReference>
<dbReference type="RefSeq" id="WP_394820261.1">
    <property type="nucleotide sequence ID" value="NZ_JAWJZY010000005.1"/>
</dbReference>
<dbReference type="EMBL" id="JAWJZY010000005">
    <property type="protein sequence ID" value="MEE8659442.1"/>
    <property type="molecule type" value="Genomic_DNA"/>
</dbReference>
<dbReference type="PROSITE" id="PS00178">
    <property type="entry name" value="AA_TRNA_LIGASE_I"/>
    <property type="match status" value="1"/>
</dbReference>
<dbReference type="PRINTS" id="PR00987">
    <property type="entry name" value="TRNASYNTHGLU"/>
</dbReference>
<dbReference type="InterPro" id="IPR004527">
    <property type="entry name" value="Glu-tRNA-ligase_bac/mito"/>
</dbReference>
<dbReference type="InterPro" id="IPR001412">
    <property type="entry name" value="aa-tRNA-synth_I_CS"/>
</dbReference>
<dbReference type="SUPFAM" id="SSF48163">
    <property type="entry name" value="An anticodon-binding domain of class I aminoacyl-tRNA synthetases"/>
    <property type="match status" value="1"/>
</dbReference>
<evidence type="ECO:0000313" key="11">
    <source>
        <dbReference type="EMBL" id="MEE8659442.1"/>
    </source>
</evidence>